<organism evidence="2 3">
    <name type="scientific">Flavobacterium soyae</name>
    <dbReference type="NCBI Taxonomy" id="2903098"/>
    <lineage>
        <taxon>Bacteria</taxon>
        <taxon>Pseudomonadati</taxon>
        <taxon>Bacteroidota</taxon>
        <taxon>Flavobacteriia</taxon>
        <taxon>Flavobacteriales</taxon>
        <taxon>Flavobacteriaceae</taxon>
        <taxon>Flavobacterium</taxon>
    </lineage>
</organism>
<name>A0ABZ2UE02_9FLAO</name>
<dbReference type="Pfam" id="PF14300">
    <property type="entry name" value="DMP19"/>
    <property type="match status" value="1"/>
</dbReference>
<evidence type="ECO:0000259" key="1">
    <source>
        <dbReference type="Pfam" id="PF14300"/>
    </source>
</evidence>
<dbReference type="InterPro" id="IPR025402">
    <property type="entry name" value="DMP19_C"/>
</dbReference>
<dbReference type="EMBL" id="CP150845">
    <property type="protein sequence ID" value="WYZ18374.1"/>
    <property type="molecule type" value="Genomic_DNA"/>
</dbReference>
<evidence type="ECO:0000313" key="2">
    <source>
        <dbReference type="EMBL" id="WYZ18374.1"/>
    </source>
</evidence>
<reference evidence="2 3" key="1">
    <citation type="submission" date="2024-03" db="EMBL/GenBank/DDBJ databases">
        <title>Flavobacterium soyae.</title>
        <authorList>
            <person name="Zheng W."/>
        </authorList>
    </citation>
    <scope>NUCLEOTIDE SEQUENCE [LARGE SCALE GENOMIC DNA]</scope>
    <source>
        <strain evidence="2 3">55</strain>
    </source>
</reference>
<dbReference type="Proteomes" id="UP001623852">
    <property type="component" value="Chromosome"/>
</dbReference>
<gene>
    <name evidence="2" type="ORF">AABD74_14520</name>
</gene>
<keyword evidence="3" id="KW-1185">Reference proteome</keyword>
<sequence length="154" mass="18042">MSNIEKALLIEDETESLLKIQEIIWKKAEQSEDFENLTEAEQTFVYVEALEAEVNNGGFDQYFFNTNGKYSEETLEALKKIGAVKTYKIVQEAFRIFPENPIPKDIEKRRDLLENIDSKTSQRWTELEDQFYLYEENIGGLLLKYVKGHKTAFK</sequence>
<evidence type="ECO:0000313" key="3">
    <source>
        <dbReference type="Proteomes" id="UP001623852"/>
    </source>
</evidence>
<accession>A0ABZ2UE02</accession>
<dbReference type="Gene3D" id="1.20.1420.60">
    <property type="match status" value="1"/>
</dbReference>
<feature type="domain" description="DNA mimic protein DMP19 C-terminal" evidence="1">
    <location>
        <begin position="35"/>
        <end position="149"/>
    </location>
</feature>
<proteinExistence type="predicted"/>
<dbReference type="RefSeq" id="WP_406843309.1">
    <property type="nucleotide sequence ID" value="NZ_CP150845.1"/>
</dbReference>
<protein>
    <submittedName>
        <fullName evidence="2">DMP19 family protein</fullName>
    </submittedName>
</protein>